<dbReference type="EMBL" id="BSNK01000002">
    <property type="protein sequence ID" value="GLQ24124.1"/>
    <property type="molecule type" value="Genomic_DNA"/>
</dbReference>
<feature type="chain" id="PRO_5046024416" evidence="1">
    <location>
        <begin position="20"/>
        <end position="389"/>
    </location>
</feature>
<name>A0ABQ5V9C6_9PROT</name>
<dbReference type="PANTHER" id="PTHR19328">
    <property type="entry name" value="HEDGEHOG-INTERACTING PROTEIN"/>
    <property type="match status" value="1"/>
</dbReference>
<evidence type="ECO:0000256" key="1">
    <source>
        <dbReference type="SAM" id="SignalP"/>
    </source>
</evidence>
<dbReference type="PANTHER" id="PTHR19328:SF75">
    <property type="entry name" value="ALDOSE SUGAR DEHYDROGENASE YLII"/>
    <property type="match status" value="1"/>
</dbReference>
<dbReference type="InterPro" id="IPR011041">
    <property type="entry name" value="Quinoprot_gluc/sorb_DH_b-prop"/>
</dbReference>
<reference evidence="3" key="1">
    <citation type="journal article" date="2014" name="Int. J. Syst. Evol. Microbiol.">
        <title>Complete genome of a new Firmicutes species belonging to the dominant human colonic microbiota ('Ruminococcus bicirculans') reveals two chromosomes and a selective capacity to utilize plant glucans.</title>
        <authorList>
            <consortium name="NISC Comparative Sequencing Program"/>
            <person name="Wegmann U."/>
            <person name="Louis P."/>
            <person name="Goesmann A."/>
            <person name="Henrissat B."/>
            <person name="Duncan S.H."/>
            <person name="Flint H.J."/>
        </authorList>
    </citation>
    <scope>NUCLEOTIDE SEQUENCE</scope>
    <source>
        <strain evidence="3">NBRC 108219</strain>
    </source>
</reference>
<dbReference type="Gene3D" id="2.120.10.30">
    <property type="entry name" value="TolB, C-terminal domain"/>
    <property type="match status" value="1"/>
</dbReference>
<keyword evidence="4" id="KW-1185">Reference proteome</keyword>
<dbReference type="RefSeq" id="WP_284390239.1">
    <property type="nucleotide sequence ID" value="NZ_BSNK01000002.1"/>
</dbReference>
<dbReference type="InterPro" id="IPR011042">
    <property type="entry name" value="6-blade_b-propeller_TolB-like"/>
</dbReference>
<evidence type="ECO:0000259" key="2">
    <source>
        <dbReference type="Pfam" id="PF07995"/>
    </source>
</evidence>
<dbReference type="SUPFAM" id="SSF50952">
    <property type="entry name" value="Soluble quinoprotein glucose dehydrogenase"/>
    <property type="match status" value="1"/>
</dbReference>
<feature type="signal peptide" evidence="1">
    <location>
        <begin position="1"/>
        <end position="19"/>
    </location>
</feature>
<reference evidence="3" key="2">
    <citation type="submission" date="2023-01" db="EMBL/GenBank/DDBJ databases">
        <title>Draft genome sequence of Algimonas ampicilliniresistens strain NBRC 108219.</title>
        <authorList>
            <person name="Sun Q."/>
            <person name="Mori K."/>
        </authorList>
    </citation>
    <scope>NUCLEOTIDE SEQUENCE</scope>
    <source>
        <strain evidence="3">NBRC 108219</strain>
    </source>
</reference>
<evidence type="ECO:0000313" key="3">
    <source>
        <dbReference type="EMBL" id="GLQ24124.1"/>
    </source>
</evidence>
<accession>A0ABQ5V9C6</accession>
<feature type="domain" description="Glucose/Sorbosone dehydrogenase" evidence="2">
    <location>
        <begin position="40"/>
        <end position="384"/>
    </location>
</feature>
<keyword evidence="1" id="KW-0732">Signal</keyword>
<sequence>MRLPLALSLTFALAAPVFAQTTVTGTAGTTLQMTELATFDGAWAMTFLPDGRALVTEQAGSIWLLNQSGAKIARIGNVPDVQDRGQGGLGDIIIDPDFATNNIVYISYVERDAENNRLSGAAVTRATLTLTSNGGTLSDGDVIWRQFPKVTGNGHYGHRMVISPDGYLFITSGDRQKFTPAQNMDMNLGKVIRLNRDGSVPEDNPFFGQGGVTNQIWSLGHRNPLGIDFDAEGDLWLHEMGPKHGDELNRVLRSENYGYPVVSNGDHYSGKEIPDHSTNPIYENPAAYWVPAISPAGFTIYDGDLFEDFKSDGFIGGLSSQALIRVVFDSDKIEAASDSPSKSDRRETIAAEAERFEWGKRIREVEQGPDGALYVLEDNEGRLLKLTPG</sequence>
<gene>
    <name evidence="3" type="primary">yliI</name>
    <name evidence="3" type="ORF">GCM10007853_19980</name>
</gene>
<evidence type="ECO:0000313" key="4">
    <source>
        <dbReference type="Proteomes" id="UP001161391"/>
    </source>
</evidence>
<proteinExistence type="predicted"/>
<dbReference type="InterPro" id="IPR012938">
    <property type="entry name" value="Glc/Sorbosone_DH"/>
</dbReference>
<dbReference type="Proteomes" id="UP001161391">
    <property type="component" value="Unassembled WGS sequence"/>
</dbReference>
<comment type="caution">
    <text evidence="3">The sequence shown here is derived from an EMBL/GenBank/DDBJ whole genome shotgun (WGS) entry which is preliminary data.</text>
</comment>
<organism evidence="3 4">
    <name type="scientific">Algimonas ampicilliniresistens</name>
    <dbReference type="NCBI Taxonomy" id="1298735"/>
    <lineage>
        <taxon>Bacteria</taxon>
        <taxon>Pseudomonadati</taxon>
        <taxon>Pseudomonadota</taxon>
        <taxon>Alphaproteobacteria</taxon>
        <taxon>Maricaulales</taxon>
        <taxon>Robiginitomaculaceae</taxon>
        <taxon>Algimonas</taxon>
    </lineage>
</organism>
<protein>
    <submittedName>
        <fullName evidence="3">Dehydrogenase</fullName>
    </submittedName>
</protein>
<dbReference type="Pfam" id="PF07995">
    <property type="entry name" value="GSDH"/>
    <property type="match status" value="1"/>
</dbReference>